<dbReference type="InterPro" id="IPR044742">
    <property type="entry name" value="DEAD/DEAH_RhlB"/>
</dbReference>
<dbReference type="GO" id="GO:0003676">
    <property type="term" value="F:nucleic acid binding"/>
    <property type="evidence" value="ECO:0007669"/>
    <property type="project" value="InterPro"/>
</dbReference>
<organism evidence="10">
    <name type="scientific">Tuwongella immobilis</name>
    <dbReference type="NCBI Taxonomy" id="692036"/>
    <lineage>
        <taxon>Bacteria</taxon>
        <taxon>Pseudomonadati</taxon>
        <taxon>Planctomycetota</taxon>
        <taxon>Planctomycetia</taxon>
        <taxon>Gemmatales</taxon>
        <taxon>Gemmataceae</taxon>
        <taxon>Tuwongella</taxon>
    </lineage>
</organism>
<dbReference type="PANTHER" id="PTHR47959">
    <property type="entry name" value="ATP-DEPENDENT RNA HELICASE RHLE-RELATED"/>
    <property type="match status" value="1"/>
</dbReference>
<dbReference type="SMART" id="SM00487">
    <property type="entry name" value="DEXDc"/>
    <property type="match status" value="1"/>
</dbReference>
<keyword evidence="4 6" id="KW-0067">ATP-binding</keyword>
<evidence type="ECO:0000256" key="1">
    <source>
        <dbReference type="ARBA" id="ARBA00022741"/>
    </source>
</evidence>
<evidence type="ECO:0000313" key="11">
    <source>
        <dbReference type="Proteomes" id="UP000464378"/>
    </source>
</evidence>
<dbReference type="Pfam" id="PF00270">
    <property type="entry name" value="DEAD"/>
    <property type="match status" value="1"/>
</dbReference>
<feature type="region of interest" description="Disordered" evidence="7">
    <location>
        <begin position="442"/>
        <end position="509"/>
    </location>
</feature>
<proteinExistence type="inferred from homology"/>
<dbReference type="GO" id="GO:0005524">
    <property type="term" value="F:ATP binding"/>
    <property type="evidence" value="ECO:0007669"/>
    <property type="project" value="UniProtKB-KW"/>
</dbReference>
<dbReference type="Pfam" id="PF03880">
    <property type="entry name" value="DbpA"/>
    <property type="match status" value="1"/>
</dbReference>
<dbReference type="Proteomes" id="UP000464378">
    <property type="component" value="Chromosome"/>
</dbReference>
<evidence type="ECO:0000256" key="2">
    <source>
        <dbReference type="ARBA" id="ARBA00022801"/>
    </source>
</evidence>
<dbReference type="KEGG" id="tim:GMBLW1_22270"/>
<dbReference type="AlphaFoldDB" id="A0A6C2YKU5"/>
<dbReference type="InterPro" id="IPR050079">
    <property type="entry name" value="DEAD_box_RNA_helicase"/>
</dbReference>
<dbReference type="SMART" id="SM00490">
    <property type="entry name" value="HELICc"/>
    <property type="match status" value="1"/>
</dbReference>
<evidence type="ECO:0000256" key="5">
    <source>
        <dbReference type="ARBA" id="ARBA00038437"/>
    </source>
</evidence>
<dbReference type="PROSITE" id="PS00039">
    <property type="entry name" value="DEAD_ATP_HELICASE"/>
    <property type="match status" value="1"/>
</dbReference>
<dbReference type="InterPro" id="IPR012677">
    <property type="entry name" value="Nucleotide-bd_a/b_plait_sf"/>
</dbReference>
<dbReference type="InParanoid" id="A0A6C2YKU5"/>
<feature type="domain" description="Helicase ATP-binding" evidence="8">
    <location>
        <begin position="39"/>
        <end position="212"/>
    </location>
</feature>
<dbReference type="Pfam" id="PF00271">
    <property type="entry name" value="Helicase_C"/>
    <property type="match status" value="1"/>
</dbReference>
<comment type="similarity">
    <text evidence="5 6">Belongs to the DEAD box helicase family.</text>
</comment>
<name>A0A6C2YKU5_9BACT</name>
<evidence type="ECO:0000259" key="8">
    <source>
        <dbReference type="PROSITE" id="PS51192"/>
    </source>
</evidence>
<evidence type="ECO:0000256" key="4">
    <source>
        <dbReference type="ARBA" id="ARBA00022840"/>
    </source>
</evidence>
<evidence type="ECO:0000256" key="7">
    <source>
        <dbReference type="SAM" id="MobiDB-lite"/>
    </source>
</evidence>
<dbReference type="SUPFAM" id="SSF52540">
    <property type="entry name" value="P-loop containing nucleoside triphosphate hydrolases"/>
    <property type="match status" value="1"/>
</dbReference>
<dbReference type="EMBL" id="LR586016">
    <property type="protein sequence ID" value="VIP01733.1"/>
    <property type="molecule type" value="Genomic_DNA"/>
</dbReference>
<keyword evidence="3 6" id="KW-0347">Helicase</keyword>
<feature type="compositionally biased region" description="Basic and acidic residues" evidence="7">
    <location>
        <begin position="455"/>
        <end position="491"/>
    </location>
</feature>
<dbReference type="GO" id="GO:0003724">
    <property type="term" value="F:RNA helicase activity"/>
    <property type="evidence" value="ECO:0007669"/>
    <property type="project" value="UniProtKB-ARBA"/>
</dbReference>
<dbReference type="EMBL" id="LR593887">
    <property type="protein sequence ID" value="VTR99287.1"/>
    <property type="molecule type" value="Genomic_DNA"/>
</dbReference>
<dbReference type="InterPro" id="IPR027417">
    <property type="entry name" value="P-loop_NTPase"/>
</dbReference>
<keyword evidence="11" id="KW-1185">Reference proteome</keyword>
<evidence type="ECO:0008006" key="12">
    <source>
        <dbReference type="Google" id="ProtNLM"/>
    </source>
</evidence>
<dbReference type="InterPro" id="IPR014001">
    <property type="entry name" value="Helicase_ATP-bd"/>
</dbReference>
<dbReference type="CDD" id="cd00268">
    <property type="entry name" value="DEADc"/>
    <property type="match status" value="1"/>
</dbReference>
<feature type="domain" description="Helicase C-terminal" evidence="9">
    <location>
        <begin position="239"/>
        <end position="387"/>
    </location>
</feature>
<protein>
    <recommendedName>
        <fullName evidence="12">RNA helicase</fullName>
    </recommendedName>
</protein>
<dbReference type="FunCoup" id="A0A6C2YKU5">
    <property type="interactions" value="428"/>
</dbReference>
<evidence type="ECO:0000313" key="10">
    <source>
        <dbReference type="EMBL" id="VIP01733.1"/>
    </source>
</evidence>
<keyword evidence="1 6" id="KW-0547">Nucleotide-binding</keyword>
<sequence>MSMQVAEESSSGFGALGLDARIVDALGYDDPSPIQRESIPHVLAGKDLVGLAATGTGKTAAFALPMIHLLSQETGRRRGVSAIVLVPTRELAMQVCKSVQTYGKPVGVTALAVYGGTAYGEQIQTIRRGVDVIVATPGRALDLIRKGKMPLETIRFVVLDEADEMLDMGFAEDIEAILSETPSTRQTMLFSATMPPRIESIASQHLTEPVRVRVARPEVSPTEAPKVRQTAFIVQRHHKLPALGRILDGEQPTSAIIFCRTRTEADELTDMLAQRGYRPLALHGGLSQENRDQVMKKFRSGTADLLIATDIAARGLDIQQLSHVINYDVPTQVEAYVHRIGRVGRAGREGVAITLATPREQSALSLIERVTKTKIEFGRVPTAADLRIKRAGRTEKRLRDALVNLNVSDEIRGMMGVLEAEFDPKQLLLAAAVLLTQSNSDDESLGDIPTVMPGSRREPRDMRGDRFGDRNNDRFRDNRGGYDRSGGRDSGPRFPAGGDRDRRAIGSRPTAEGMRKVFFGAGFDAGISARDLVGAIANEAGIPGKDLGAIDITDRFSLVEVPEDVAEYVIEAMQGSRIRGRKVNVRADRPPRG</sequence>
<evidence type="ECO:0000259" key="9">
    <source>
        <dbReference type="PROSITE" id="PS51194"/>
    </source>
</evidence>
<dbReference type="Gene3D" id="3.40.50.300">
    <property type="entry name" value="P-loop containing nucleotide triphosphate hydrolases"/>
    <property type="match status" value="2"/>
</dbReference>
<dbReference type="GO" id="GO:0016787">
    <property type="term" value="F:hydrolase activity"/>
    <property type="evidence" value="ECO:0007669"/>
    <property type="project" value="UniProtKB-KW"/>
</dbReference>
<dbReference type="Gene3D" id="3.30.70.330">
    <property type="match status" value="1"/>
</dbReference>
<reference evidence="10" key="1">
    <citation type="submission" date="2019-04" db="EMBL/GenBank/DDBJ databases">
        <authorList>
            <consortium name="Science for Life Laboratories"/>
        </authorList>
    </citation>
    <scope>NUCLEOTIDE SEQUENCE</scope>
    <source>
        <strain evidence="10">MBLW1</strain>
    </source>
</reference>
<dbReference type="PROSITE" id="PS51194">
    <property type="entry name" value="HELICASE_CTER"/>
    <property type="match status" value="1"/>
</dbReference>
<gene>
    <name evidence="10" type="ORF">GMBLW1_22270</name>
</gene>
<evidence type="ECO:0000256" key="6">
    <source>
        <dbReference type="RuleBase" id="RU000492"/>
    </source>
</evidence>
<dbReference type="InterPro" id="IPR000629">
    <property type="entry name" value="RNA-helicase_DEAD-box_CS"/>
</dbReference>
<keyword evidence="2 6" id="KW-0378">Hydrolase</keyword>
<dbReference type="InterPro" id="IPR011545">
    <property type="entry name" value="DEAD/DEAH_box_helicase_dom"/>
</dbReference>
<dbReference type="CDD" id="cd12252">
    <property type="entry name" value="RRM_DbpA"/>
    <property type="match status" value="1"/>
</dbReference>
<dbReference type="PROSITE" id="PS51192">
    <property type="entry name" value="HELICASE_ATP_BIND_1"/>
    <property type="match status" value="1"/>
</dbReference>
<dbReference type="CDD" id="cd18787">
    <property type="entry name" value="SF2_C_DEAD"/>
    <property type="match status" value="1"/>
</dbReference>
<accession>A0A6C2YKU5</accession>
<dbReference type="InterPro" id="IPR005580">
    <property type="entry name" value="DbpA/CsdA_RNA-bd_dom"/>
</dbReference>
<dbReference type="InterPro" id="IPR001650">
    <property type="entry name" value="Helicase_C-like"/>
</dbReference>
<dbReference type="GO" id="GO:0005829">
    <property type="term" value="C:cytosol"/>
    <property type="evidence" value="ECO:0007669"/>
    <property type="project" value="TreeGrafter"/>
</dbReference>
<dbReference type="RefSeq" id="WP_162656987.1">
    <property type="nucleotide sequence ID" value="NZ_LR593887.1"/>
</dbReference>
<dbReference type="PANTHER" id="PTHR47959:SF13">
    <property type="entry name" value="ATP-DEPENDENT RNA HELICASE RHLE"/>
    <property type="match status" value="1"/>
</dbReference>
<evidence type="ECO:0000256" key="3">
    <source>
        <dbReference type="ARBA" id="ARBA00022806"/>
    </source>
</evidence>